<dbReference type="InterPro" id="IPR018323">
    <property type="entry name" value="OM_lipoprot_carrier_LolA_Pbac"/>
</dbReference>
<feature type="chain" id="PRO_5034536552" description="Outer-membrane lipoprotein carrier protein" evidence="10">
    <location>
        <begin position="25"/>
        <end position="210"/>
    </location>
</feature>
<dbReference type="PANTHER" id="PTHR35869:SF1">
    <property type="entry name" value="OUTER-MEMBRANE LIPOPROTEIN CARRIER PROTEIN"/>
    <property type="match status" value="1"/>
</dbReference>
<feature type="signal peptide" evidence="10">
    <location>
        <begin position="1"/>
        <end position="24"/>
    </location>
</feature>
<evidence type="ECO:0000256" key="2">
    <source>
        <dbReference type="ARBA" id="ARBA00007615"/>
    </source>
</evidence>
<keyword evidence="9" id="KW-0143">Chaperone</keyword>
<dbReference type="Gene3D" id="2.50.20.10">
    <property type="entry name" value="Lipoprotein localisation LolA/LolB/LppX"/>
    <property type="match status" value="1"/>
</dbReference>
<keyword evidence="6 10" id="KW-0732">Signal</keyword>
<evidence type="ECO:0000256" key="10">
    <source>
        <dbReference type="SAM" id="SignalP"/>
    </source>
</evidence>
<dbReference type="CDD" id="cd16325">
    <property type="entry name" value="LolA"/>
    <property type="match status" value="1"/>
</dbReference>
<keyword evidence="7" id="KW-0574">Periplasm</keyword>
<protein>
    <recommendedName>
        <fullName evidence="4">Outer-membrane lipoprotein carrier protein</fullName>
    </recommendedName>
</protein>
<keyword evidence="8" id="KW-0653">Protein transport</keyword>
<evidence type="ECO:0000313" key="11">
    <source>
        <dbReference type="EMBL" id="SHI69220.1"/>
    </source>
</evidence>
<evidence type="ECO:0000256" key="1">
    <source>
        <dbReference type="ARBA" id="ARBA00004418"/>
    </source>
</evidence>
<evidence type="ECO:0000256" key="8">
    <source>
        <dbReference type="ARBA" id="ARBA00022927"/>
    </source>
</evidence>
<evidence type="ECO:0000256" key="7">
    <source>
        <dbReference type="ARBA" id="ARBA00022764"/>
    </source>
</evidence>
<comment type="caution">
    <text evidence="11">The sequence shown here is derived from an EMBL/GenBank/DDBJ whole genome shotgun (WGS) entry which is preliminary data.</text>
</comment>
<comment type="similarity">
    <text evidence="2">Belongs to the LolA family.</text>
</comment>
<dbReference type="Pfam" id="PF03548">
    <property type="entry name" value="LolA"/>
    <property type="match status" value="1"/>
</dbReference>
<dbReference type="NCBIfam" id="TIGR00547">
    <property type="entry name" value="lolA"/>
    <property type="match status" value="1"/>
</dbReference>
<organism evidence="11 12">
    <name type="scientific">Halodesulfovibrio aestuarii</name>
    <dbReference type="NCBI Taxonomy" id="126333"/>
    <lineage>
        <taxon>Bacteria</taxon>
        <taxon>Pseudomonadati</taxon>
        <taxon>Thermodesulfobacteriota</taxon>
        <taxon>Desulfovibrionia</taxon>
        <taxon>Desulfovibrionales</taxon>
        <taxon>Desulfovibrionaceae</taxon>
        <taxon>Halodesulfovibrio</taxon>
    </lineage>
</organism>
<sequence length="210" mass="23830">MNRSLITFVLSFCLFFTTAGIANAGLECLTKSYGKAQTVAADFVQTLIHKDSGEKDVRTGNFVIKRPQLVRWVTDKPFSELLIVNKDAVWNYLKDEEVVYKYPRELADESQNALRFLLGDAKVDNDFYVEDGEEKGNYLLFPKEPTANLTEAKIWVDESSGIITRLRIIDFYGNINDITFKNVTLNAPVNNLVFNFTPPNGVDLEDNTKK</sequence>
<dbReference type="EMBL" id="FQZR01000002">
    <property type="protein sequence ID" value="SHI69220.1"/>
    <property type="molecule type" value="Genomic_DNA"/>
</dbReference>
<proteinExistence type="inferred from homology"/>
<dbReference type="AlphaFoldDB" id="A0A8G2F9Z4"/>
<dbReference type="InterPro" id="IPR004564">
    <property type="entry name" value="OM_lipoprot_carrier_LolA-like"/>
</dbReference>
<name>A0A8G2F9Z4_9BACT</name>
<dbReference type="Proteomes" id="UP000184001">
    <property type="component" value="Unassembled WGS sequence"/>
</dbReference>
<dbReference type="GO" id="GO:0042597">
    <property type="term" value="C:periplasmic space"/>
    <property type="evidence" value="ECO:0007669"/>
    <property type="project" value="UniProtKB-SubCell"/>
</dbReference>
<accession>A0A8G2F9Z4</accession>
<reference evidence="11 12" key="1">
    <citation type="submission" date="2016-11" db="EMBL/GenBank/DDBJ databases">
        <authorList>
            <person name="Varghese N."/>
            <person name="Submissions S."/>
        </authorList>
    </citation>
    <scope>NUCLEOTIDE SEQUENCE [LARGE SCALE GENOMIC DNA]</scope>
    <source>
        <strain evidence="11 12">DSM 17919</strain>
    </source>
</reference>
<dbReference type="SUPFAM" id="SSF89392">
    <property type="entry name" value="Prokaryotic lipoproteins and lipoprotein localization factors"/>
    <property type="match status" value="1"/>
</dbReference>
<dbReference type="GO" id="GO:0042953">
    <property type="term" value="P:lipoprotein transport"/>
    <property type="evidence" value="ECO:0007669"/>
    <property type="project" value="InterPro"/>
</dbReference>
<keyword evidence="5" id="KW-0813">Transport</keyword>
<comment type="subcellular location">
    <subcellularLocation>
        <location evidence="1">Periplasm</location>
    </subcellularLocation>
</comment>
<evidence type="ECO:0000256" key="9">
    <source>
        <dbReference type="ARBA" id="ARBA00023186"/>
    </source>
</evidence>
<evidence type="ECO:0000256" key="6">
    <source>
        <dbReference type="ARBA" id="ARBA00022729"/>
    </source>
</evidence>
<dbReference type="RefSeq" id="WP_020001809.1">
    <property type="nucleotide sequence ID" value="NZ_CP192219.1"/>
</dbReference>
<evidence type="ECO:0000256" key="3">
    <source>
        <dbReference type="ARBA" id="ARBA00011245"/>
    </source>
</evidence>
<dbReference type="PANTHER" id="PTHR35869">
    <property type="entry name" value="OUTER-MEMBRANE LIPOPROTEIN CARRIER PROTEIN"/>
    <property type="match status" value="1"/>
</dbReference>
<evidence type="ECO:0000313" key="12">
    <source>
        <dbReference type="Proteomes" id="UP000184001"/>
    </source>
</evidence>
<dbReference type="InterPro" id="IPR029046">
    <property type="entry name" value="LolA/LolB/LppX"/>
</dbReference>
<evidence type="ECO:0000256" key="5">
    <source>
        <dbReference type="ARBA" id="ARBA00022448"/>
    </source>
</evidence>
<comment type="subunit">
    <text evidence="3">Monomer.</text>
</comment>
<keyword evidence="11" id="KW-0449">Lipoprotein</keyword>
<gene>
    <name evidence="11" type="ORF">SAMN05660830_00684</name>
</gene>
<evidence type="ECO:0000256" key="4">
    <source>
        <dbReference type="ARBA" id="ARBA00014035"/>
    </source>
</evidence>